<dbReference type="Pfam" id="PF10681">
    <property type="entry name" value="Rot1"/>
    <property type="match status" value="1"/>
</dbReference>
<dbReference type="PANTHER" id="PTHR28090">
    <property type="entry name" value="PROTEIN ROT1"/>
    <property type="match status" value="1"/>
</dbReference>
<feature type="chain" id="PRO_5007858906" description="Protein ROT1" evidence="10">
    <location>
        <begin position="19"/>
        <end position="233"/>
    </location>
</feature>
<evidence type="ECO:0000256" key="8">
    <source>
        <dbReference type="ARBA" id="ARBA00022989"/>
    </source>
</evidence>
<reference evidence="11 12" key="1">
    <citation type="journal article" date="2016" name="Mol. Biol. Evol.">
        <title>Comparative Genomics of Early-Diverging Mushroom-Forming Fungi Provides Insights into the Origins of Lignocellulose Decay Capabilities.</title>
        <authorList>
            <person name="Nagy L.G."/>
            <person name="Riley R."/>
            <person name="Tritt A."/>
            <person name="Adam C."/>
            <person name="Daum C."/>
            <person name="Floudas D."/>
            <person name="Sun H."/>
            <person name="Yadav J.S."/>
            <person name="Pangilinan J."/>
            <person name="Larsson K.H."/>
            <person name="Matsuura K."/>
            <person name="Barry K."/>
            <person name="Labutti K."/>
            <person name="Kuo R."/>
            <person name="Ohm R.A."/>
            <person name="Bhattacharya S.S."/>
            <person name="Shirouzu T."/>
            <person name="Yoshinaga Y."/>
            <person name="Martin F.M."/>
            <person name="Grigoriev I.V."/>
            <person name="Hibbett D.S."/>
        </authorList>
    </citation>
    <scope>NUCLEOTIDE SEQUENCE [LARGE SCALE GENOMIC DNA]</scope>
    <source>
        <strain evidence="11 12">93-53</strain>
    </source>
</reference>
<keyword evidence="5" id="KW-0812">Transmembrane</keyword>
<evidence type="ECO:0000256" key="6">
    <source>
        <dbReference type="ARBA" id="ARBA00022729"/>
    </source>
</evidence>
<dbReference type="InterPro" id="IPR019623">
    <property type="entry name" value="Rot1"/>
</dbReference>
<keyword evidence="6 10" id="KW-0732">Signal</keyword>
<dbReference type="GeneID" id="63824807"/>
<dbReference type="InParanoid" id="A0A165HW75"/>
<keyword evidence="12" id="KW-1185">Reference proteome</keyword>
<name>A0A165HW75_9APHY</name>
<dbReference type="RefSeq" id="XP_040769919.1">
    <property type="nucleotide sequence ID" value="XM_040907778.1"/>
</dbReference>
<evidence type="ECO:0000256" key="4">
    <source>
        <dbReference type="ARBA" id="ARBA00017291"/>
    </source>
</evidence>
<dbReference type="FunCoup" id="A0A165HW75">
    <property type="interactions" value="75"/>
</dbReference>
<evidence type="ECO:0000256" key="10">
    <source>
        <dbReference type="SAM" id="SignalP"/>
    </source>
</evidence>
<keyword evidence="8" id="KW-1133">Transmembrane helix</keyword>
<proteinExistence type="inferred from homology"/>
<dbReference type="AlphaFoldDB" id="A0A165HW75"/>
<evidence type="ECO:0000256" key="2">
    <source>
        <dbReference type="ARBA" id="ARBA00007149"/>
    </source>
</evidence>
<evidence type="ECO:0000313" key="11">
    <source>
        <dbReference type="EMBL" id="KZT12271.1"/>
    </source>
</evidence>
<evidence type="ECO:0000256" key="1">
    <source>
        <dbReference type="ARBA" id="ARBA00004115"/>
    </source>
</evidence>
<dbReference type="GO" id="GO:0006458">
    <property type="term" value="P:'de novo' protein folding"/>
    <property type="evidence" value="ECO:0007669"/>
    <property type="project" value="InterPro"/>
</dbReference>
<dbReference type="GO" id="GO:0051082">
    <property type="term" value="F:unfolded protein binding"/>
    <property type="evidence" value="ECO:0007669"/>
    <property type="project" value="TreeGrafter"/>
</dbReference>
<evidence type="ECO:0000256" key="9">
    <source>
        <dbReference type="ARBA" id="ARBA00023136"/>
    </source>
</evidence>
<dbReference type="Proteomes" id="UP000076871">
    <property type="component" value="Unassembled WGS sequence"/>
</dbReference>
<evidence type="ECO:0000256" key="7">
    <source>
        <dbReference type="ARBA" id="ARBA00022824"/>
    </source>
</evidence>
<evidence type="ECO:0000256" key="5">
    <source>
        <dbReference type="ARBA" id="ARBA00022692"/>
    </source>
</evidence>
<evidence type="ECO:0000313" key="12">
    <source>
        <dbReference type="Proteomes" id="UP000076871"/>
    </source>
</evidence>
<comment type="subcellular location">
    <subcellularLocation>
        <location evidence="1">Endoplasmic reticulum membrane</location>
        <topology evidence="1">Single-pass type I membrane protein</topology>
    </subcellularLocation>
</comment>
<dbReference type="STRING" id="1314785.A0A165HW75"/>
<organism evidence="11 12">
    <name type="scientific">Laetiporus sulphureus 93-53</name>
    <dbReference type="NCBI Taxonomy" id="1314785"/>
    <lineage>
        <taxon>Eukaryota</taxon>
        <taxon>Fungi</taxon>
        <taxon>Dikarya</taxon>
        <taxon>Basidiomycota</taxon>
        <taxon>Agaricomycotina</taxon>
        <taxon>Agaricomycetes</taxon>
        <taxon>Polyporales</taxon>
        <taxon>Laetiporus</taxon>
    </lineage>
</organism>
<gene>
    <name evidence="11" type="ORF">LAESUDRAFT_720223</name>
</gene>
<feature type="signal peptide" evidence="10">
    <location>
        <begin position="1"/>
        <end position="18"/>
    </location>
</feature>
<keyword evidence="9" id="KW-0472">Membrane</keyword>
<evidence type="ECO:0000256" key="3">
    <source>
        <dbReference type="ARBA" id="ARBA00016195"/>
    </source>
</evidence>
<dbReference type="GO" id="GO:0005789">
    <property type="term" value="C:endoplasmic reticulum membrane"/>
    <property type="evidence" value="ECO:0007669"/>
    <property type="project" value="UniProtKB-SubCell"/>
</dbReference>
<dbReference type="OrthoDB" id="5327821at2759"/>
<accession>A0A165HW75</accession>
<keyword evidence="7" id="KW-0256">Endoplasmic reticulum</keyword>
<dbReference type="EMBL" id="KV427606">
    <property type="protein sequence ID" value="KZT12271.1"/>
    <property type="molecule type" value="Genomic_DNA"/>
</dbReference>
<comment type="similarity">
    <text evidence="2">Belongs to the ROT1 family.</text>
</comment>
<sequence length="233" mass="25130">MLGRLFSLLAVATASVLAQDIVFDSAHNATVIYGTWSSGSMGVVTGSGFADPAKESFTYPNTTGISYSFTEDGYYEIARYRYNSNGSQPSCITGVMNWVHGTYDLLSNGSIVTYPFGDGYQQIQDGCAATTDFIEDYNDTELYQSWEIFLDSTLGYQLQLYQYDGSPLAQQNLYSTTPNMLPTRSLRNTTTSASSELVINARSELATSAGARTQGWSAATTVAIAAGLASLVL</sequence>
<dbReference type="PANTHER" id="PTHR28090:SF1">
    <property type="entry name" value="PROTEIN ROT1"/>
    <property type="match status" value="1"/>
</dbReference>
<protein>
    <recommendedName>
        <fullName evidence="4">Protein ROT1</fullName>
    </recommendedName>
    <alternativeName>
        <fullName evidence="3">Protein rot1</fullName>
    </alternativeName>
</protein>